<keyword evidence="3 8" id="KW-0418">Kinase</keyword>
<feature type="compositionally biased region" description="Low complexity" evidence="6">
    <location>
        <begin position="369"/>
        <end position="381"/>
    </location>
</feature>
<feature type="compositionally biased region" description="Low complexity" evidence="6">
    <location>
        <begin position="392"/>
        <end position="405"/>
    </location>
</feature>
<evidence type="ECO:0000256" key="6">
    <source>
        <dbReference type="SAM" id="MobiDB-lite"/>
    </source>
</evidence>
<dbReference type="Pfam" id="PF00069">
    <property type="entry name" value="Pkinase"/>
    <property type="match status" value="1"/>
</dbReference>
<keyword evidence="4 5" id="KW-0067">ATP-binding</keyword>
<dbReference type="PANTHER" id="PTHR43289:SF34">
    <property type="entry name" value="SERINE_THREONINE-PROTEIN KINASE YBDM-RELATED"/>
    <property type="match status" value="1"/>
</dbReference>
<dbReference type="Gene3D" id="1.10.510.10">
    <property type="entry name" value="Transferase(Phosphotransferase) domain 1"/>
    <property type="match status" value="1"/>
</dbReference>
<dbReference type="Proteomes" id="UP000498980">
    <property type="component" value="Unassembled WGS sequence"/>
</dbReference>
<evidence type="ECO:0000259" key="7">
    <source>
        <dbReference type="PROSITE" id="PS50011"/>
    </source>
</evidence>
<dbReference type="SMART" id="SM00220">
    <property type="entry name" value="S_TKc"/>
    <property type="match status" value="1"/>
</dbReference>
<dbReference type="CDD" id="cd14014">
    <property type="entry name" value="STKc_PknB_like"/>
    <property type="match status" value="1"/>
</dbReference>
<evidence type="ECO:0000256" key="1">
    <source>
        <dbReference type="ARBA" id="ARBA00022679"/>
    </source>
</evidence>
<organism evidence="8 9">
    <name type="scientific">Streptomyces fulvorobeus</name>
    <dbReference type="NCBI Taxonomy" id="284028"/>
    <lineage>
        <taxon>Bacteria</taxon>
        <taxon>Bacillati</taxon>
        <taxon>Actinomycetota</taxon>
        <taxon>Actinomycetes</taxon>
        <taxon>Kitasatosporales</taxon>
        <taxon>Streptomycetaceae</taxon>
        <taxon>Streptomyces</taxon>
    </lineage>
</organism>
<comment type="caution">
    <text evidence="8">The sequence shown here is derived from an EMBL/GenBank/DDBJ whole genome shotgun (WGS) entry which is preliminary data.</text>
</comment>
<evidence type="ECO:0000256" key="3">
    <source>
        <dbReference type="ARBA" id="ARBA00022777"/>
    </source>
</evidence>
<dbReference type="InterPro" id="IPR011009">
    <property type="entry name" value="Kinase-like_dom_sf"/>
</dbReference>
<dbReference type="PROSITE" id="PS50011">
    <property type="entry name" value="PROTEIN_KINASE_DOM"/>
    <property type="match status" value="1"/>
</dbReference>
<gene>
    <name evidence="8" type="ORF">Sfulv_57360</name>
</gene>
<sequence>MQGTVRARQALVRNGWRCVAAFPHLGRGPLRAAWAGRIFGTLAIDFEAPASPGSPLAGGWFHMSSTPSADLFQPLEADDPTVVGGYALAAVLGTGGMGKVYLSYTPGGRPIALKVIRPEFSEDPEFRRRFQQEVKAAQRVQGLYTAPVIDSDTEGTRPWLATAYVPGPSLAQAVAQHGGLPLQSVLLLTVGVAEALHVIHGAGIVHRDLKPANVLLASDGPRVIDFGIARAADTTALTSTGVSVGTPAFMAPEQASAGVITPATDIFALGQIAAYAAIGAPAFGDGSSHAVLYRIVHEDPDLSRLPDDLRPLVTRCLSRAPADRPSLAEVIELCHAVSSAPLRQGEDWLPRTIAGSITERLRLPQPVRTPAAAAPAAPTPTEVSPRPPAPGAPSFAPAGYSAAAPTQTAPGAHGRPMGVPAPPQGMVPPGYRAPAGYPPGHGTPPPFRTAGFPPTAPQPKPRPKGLIVAGSVVAAVAVLAVFGALLPDDPEDRKSPSADSTATGSPDKARQPADPEPVSYRNVDVTANYDLMLADNPPRPVEDTSGGVLYGGGDLFYYYDSLFGDEQLGTANGKLVLLNNARKGSLKTCRSETRYTEKIGLDQLTNGSEICVLSDAGHIAVVTYRGRSAADDPSRYFTLDLTIWRNAEKSKESS</sequence>
<feature type="region of interest" description="Disordered" evidence="6">
    <location>
        <begin position="360"/>
        <end position="463"/>
    </location>
</feature>
<keyword evidence="2 5" id="KW-0547">Nucleotide-binding</keyword>
<proteinExistence type="predicted"/>
<name>A0A7J0CEN0_9ACTN</name>
<keyword evidence="9" id="KW-1185">Reference proteome</keyword>
<dbReference type="PANTHER" id="PTHR43289">
    <property type="entry name" value="MITOGEN-ACTIVATED PROTEIN KINASE KINASE KINASE 20-RELATED"/>
    <property type="match status" value="1"/>
</dbReference>
<feature type="domain" description="Protein kinase" evidence="7">
    <location>
        <begin position="86"/>
        <end position="338"/>
    </location>
</feature>
<evidence type="ECO:0000313" key="9">
    <source>
        <dbReference type="Proteomes" id="UP000498980"/>
    </source>
</evidence>
<dbReference type="InterPro" id="IPR017441">
    <property type="entry name" value="Protein_kinase_ATP_BS"/>
</dbReference>
<dbReference type="InterPro" id="IPR008271">
    <property type="entry name" value="Ser/Thr_kinase_AS"/>
</dbReference>
<evidence type="ECO:0000313" key="8">
    <source>
        <dbReference type="EMBL" id="GFN00926.1"/>
    </source>
</evidence>
<dbReference type="SUPFAM" id="SSF56112">
    <property type="entry name" value="Protein kinase-like (PK-like)"/>
    <property type="match status" value="1"/>
</dbReference>
<feature type="compositionally biased region" description="Low complexity" evidence="6">
    <location>
        <begin position="428"/>
        <end position="440"/>
    </location>
</feature>
<dbReference type="EMBL" id="BLWC01000001">
    <property type="protein sequence ID" value="GFN00926.1"/>
    <property type="molecule type" value="Genomic_DNA"/>
</dbReference>
<keyword evidence="8" id="KW-0723">Serine/threonine-protein kinase</keyword>
<reference evidence="8 9" key="1">
    <citation type="submission" date="2020-05" db="EMBL/GenBank/DDBJ databases">
        <title>Whole genome shotgun sequence of Streptomyces fulvorobeus NBRC 15897.</title>
        <authorList>
            <person name="Komaki H."/>
            <person name="Tamura T."/>
        </authorList>
    </citation>
    <scope>NUCLEOTIDE SEQUENCE [LARGE SCALE GENOMIC DNA]</scope>
    <source>
        <strain evidence="8 9">NBRC 15897</strain>
    </source>
</reference>
<dbReference type="GO" id="GO:0005524">
    <property type="term" value="F:ATP binding"/>
    <property type="evidence" value="ECO:0007669"/>
    <property type="project" value="UniProtKB-UniRule"/>
</dbReference>
<feature type="region of interest" description="Disordered" evidence="6">
    <location>
        <begin position="487"/>
        <end position="521"/>
    </location>
</feature>
<evidence type="ECO:0000256" key="4">
    <source>
        <dbReference type="ARBA" id="ARBA00022840"/>
    </source>
</evidence>
<dbReference type="PROSITE" id="PS00107">
    <property type="entry name" value="PROTEIN_KINASE_ATP"/>
    <property type="match status" value="1"/>
</dbReference>
<evidence type="ECO:0000256" key="5">
    <source>
        <dbReference type="PROSITE-ProRule" id="PRU10141"/>
    </source>
</evidence>
<dbReference type="PROSITE" id="PS00108">
    <property type="entry name" value="PROTEIN_KINASE_ST"/>
    <property type="match status" value="1"/>
</dbReference>
<evidence type="ECO:0000256" key="2">
    <source>
        <dbReference type="ARBA" id="ARBA00022741"/>
    </source>
</evidence>
<protein>
    <submittedName>
        <fullName evidence="8">Serine/threonine protein kinase</fullName>
    </submittedName>
</protein>
<feature type="binding site" evidence="5">
    <location>
        <position position="114"/>
    </location>
    <ligand>
        <name>ATP</name>
        <dbReference type="ChEBI" id="CHEBI:30616"/>
    </ligand>
</feature>
<dbReference type="GO" id="GO:0004674">
    <property type="term" value="F:protein serine/threonine kinase activity"/>
    <property type="evidence" value="ECO:0007669"/>
    <property type="project" value="UniProtKB-KW"/>
</dbReference>
<accession>A0A7J0CEN0</accession>
<dbReference type="InterPro" id="IPR000719">
    <property type="entry name" value="Prot_kinase_dom"/>
</dbReference>
<dbReference type="AlphaFoldDB" id="A0A7J0CEN0"/>
<keyword evidence="1" id="KW-0808">Transferase</keyword>
<dbReference type="Gene3D" id="3.30.200.20">
    <property type="entry name" value="Phosphorylase Kinase, domain 1"/>
    <property type="match status" value="1"/>
</dbReference>